<dbReference type="Proteomes" id="UP001165085">
    <property type="component" value="Unassembled WGS sequence"/>
</dbReference>
<feature type="compositionally biased region" description="Basic and acidic residues" evidence="1">
    <location>
        <begin position="66"/>
        <end position="78"/>
    </location>
</feature>
<comment type="caution">
    <text evidence="2">The sequence shown here is derived from an EMBL/GenBank/DDBJ whole genome shotgun (WGS) entry which is preliminary data.</text>
</comment>
<feature type="region of interest" description="Disordered" evidence="1">
    <location>
        <begin position="587"/>
        <end position="654"/>
    </location>
</feature>
<name>A0A9W7ABM4_9STRA</name>
<sequence>MSLKGLGGGVVRYDHQSALSDLIVSSRPSQSPIAQLTRKPQLLTPGLTPSLQSVSESDDSSSSVSSKDEPAAELDYGRRSTDVDSFTIGSIKEELYSPHNVSSAKMVPIKHQNWSNSNHIKSITPSFARSGSASPSPLPNFQPSREILVSPPSTPVKMTLHRTPDPSLSTKQFTHQVTGSSKKRKSRASKLSLGPIAEKQSTYLKKIPQNFGGGVAPEWSMLEPGGLGKIGRAMIKDKPGKVFPVDNPPIPLTFSTSHHPSYSPPAPRFPASSPRPFPSTIAGNACQKIPHARNNLYPEANATDAKAEKLSTLLAFKAKKLFDREPTQDPNIRVALPSVSFSVEGGGIVPPIVVGKTRALNAEIEETEEEITRNWLARFTKDNSFFYKLTNGYPLMQWFEPSRPRHRRDGIKMSKDFCENAKSEGSKAKSFMELTTCLRSRRYRGFSYYGILSSSVASLDKVRRRMGTYIKLNKIKKDGQSMSMLALRTAAANPPNFFLRSEKGREVDDECDLADIALPLESQSRENQQQANVKLMTMVVMASVDVSRRVSVWRKKMDKIEKKARKKKRKARAKDEELLKKVKRAREMLVNKRPASPLEDDVVTSPKKSRKANKAPPQASPANPYKNLPSPPKRVVAPNPPARPPPPPLPPPAPKISPMQVNVSPTFIENHAASTLLPGLNVQQNMLPALESTCVSLQLEAAGRYTAIVVTYPTDNLRDVSKQIVGLRKERFYEVIHIVVDTPNASTSEKTELHNSIGDHRWGDLVTISYVNGGEWVAKVVRRLLSSP</sequence>
<gene>
    <name evidence="2" type="ORF">TrST_g4977</name>
</gene>
<dbReference type="EMBL" id="BRXY01000119">
    <property type="protein sequence ID" value="GMH67681.1"/>
    <property type="molecule type" value="Genomic_DNA"/>
</dbReference>
<accession>A0A9W7ABM4</accession>
<evidence type="ECO:0000313" key="3">
    <source>
        <dbReference type="Proteomes" id="UP001165085"/>
    </source>
</evidence>
<organism evidence="2 3">
    <name type="scientific">Triparma strigata</name>
    <dbReference type="NCBI Taxonomy" id="1606541"/>
    <lineage>
        <taxon>Eukaryota</taxon>
        <taxon>Sar</taxon>
        <taxon>Stramenopiles</taxon>
        <taxon>Ochrophyta</taxon>
        <taxon>Bolidophyceae</taxon>
        <taxon>Parmales</taxon>
        <taxon>Triparmaceae</taxon>
        <taxon>Triparma</taxon>
    </lineage>
</organism>
<dbReference type="AlphaFoldDB" id="A0A9W7ABM4"/>
<evidence type="ECO:0000313" key="2">
    <source>
        <dbReference type="EMBL" id="GMH67681.1"/>
    </source>
</evidence>
<dbReference type="OrthoDB" id="10619212at2759"/>
<reference evidence="3" key="1">
    <citation type="journal article" date="2023" name="Commun. Biol.">
        <title>Genome analysis of Parmales, the sister group of diatoms, reveals the evolutionary specialization of diatoms from phago-mixotrophs to photoautotrophs.</title>
        <authorList>
            <person name="Ban H."/>
            <person name="Sato S."/>
            <person name="Yoshikawa S."/>
            <person name="Yamada K."/>
            <person name="Nakamura Y."/>
            <person name="Ichinomiya M."/>
            <person name="Sato N."/>
            <person name="Blanc-Mathieu R."/>
            <person name="Endo H."/>
            <person name="Kuwata A."/>
            <person name="Ogata H."/>
        </authorList>
    </citation>
    <scope>NUCLEOTIDE SEQUENCE [LARGE SCALE GENOMIC DNA]</scope>
    <source>
        <strain evidence="3">NIES 3701</strain>
    </source>
</reference>
<proteinExistence type="predicted"/>
<feature type="compositionally biased region" description="Pro residues" evidence="1">
    <location>
        <begin position="638"/>
        <end position="654"/>
    </location>
</feature>
<protein>
    <submittedName>
        <fullName evidence="2">Uncharacterized protein</fullName>
    </submittedName>
</protein>
<feature type="region of interest" description="Disordered" evidence="1">
    <location>
        <begin position="25"/>
        <end position="78"/>
    </location>
</feature>
<evidence type="ECO:0000256" key="1">
    <source>
        <dbReference type="SAM" id="MobiDB-lite"/>
    </source>
</evidence>
<feature type="compositionally biased region" description="Polar residues" evidence="1">
    <location>
        <begin position="166"/>
        <end position="179"/>
    </location>
</feature>
<feature type="region of interest" description="Disordered" evidence="1">
    <location>
        <begin position="159"/>
        <end position="190"/>
    </location>
</feature>
<keyword evidence="3" id="KW-1185">Reference proteome</keyword>